<feature type="domain" description="5'-Nucleotidase C-terminal" evidence="3">
    <location>
        <begin position="341"/>
        <end position="524"/>
    </location>
</feature>
<dbReference type="InterPro" id="IPR006179">
    <property type="entry name" value="5_nucleotidase/apyrase"/>
</dbReference>
<sequence length="563" mass="61664">MRDKKYLKYIALALALIFLALLVVAVLIPATSIYQEKTDKSPEKNLTDISENSGFCGKINILATPDIHSHLFSMSENDTGSRIGRISALADKLGEDNPDTLYLFAGDLGEGNFYNKYNGIPEITAYTMAGVDAAVPGNHAFDYSADFFKFWALNSSYPLICANIDFSDTALNETVKDYTIVNAGSAKVGIFGIITPQLEKYVTDTDGIFLYKDTKDLSESVVKKLQHEGCDVIIALSHQYGDEDEELAKSVSGISLIVGGHDHLSWNKTVESRDGNQTLIVHSGKYGEEISRISISFENGTQTNTNIERYEITEDLPDDSSVTSYVMPYYYEYTESLSEPVGITTVPLDATYETLRNGESNAGDFITDTITKNIYGSEIALINSGSIRGDYTIPAGEISYLTLTTLLPFENMIVNLEMSGSDIKDTLERSASALKGQNDEFESDERTPKGGFLQVSGVHFLINTNSEPFRSDPVNGSVLSYGNRIENLSVVTDEGIIPIDLKKTYTVSVNNYLAGGGDGYSNLAEIADDRKYNTEINLINLLADEIGTNSPITPVTDGRIVVF</sequence>
<dbReference type="CDD" id="cd00845">
    <property type="entry name" value="MPP_UshA_N_like"/>
    <property type="match status" value="1"/>
</dbReference>
<dbReference type="GeneID" id="79948913"/>
<keyword evidence="5" id="KW-1185">Reference proteome</keyword>
<evidence type="ECO:0000256" key="1">
    <source>
        <dbReference type="ARBA" id="ARBA00022729"/>
    </source>
</evidence>
<gene>
    <name evidence="4" type="ORF">L1994_00915</name>
</gene>
<dbReference type="SUPFAM" id="SSF55816">
    <property type="entry name" value="5'-nucleotidase (syn. UDP-sugar hydrolase), C-terminal domain"/>
    <property type="match status" value="1"/>
</dbReference>
<proteinExistence type="predicted"/>
<name>A0AAF0JTZ0_9EURY</name>
<dbReference type="Pfam" id="PF00149">
    <property type="entry name" value="Metallophos"/>
    <property type="match status" value="1"/>
</dbReference>
<dbReference type="KEGG" id="manq:L1994_00915"/>
<dbReference type="PANTHER" id="PTHR11575:SF24">
    <property type="entry name" value="5'-NUCLEOTIDASE"/>
    <property type="match status" value="1"/>
</dbReference>
<dbReference type="GO" id="GO:0016787">
    <property type="term" value="F:hydrolase activity"/>
    <property type="evidence" value="ECO:0007669"/>
    <property type="project" value="InterPro"/>
</dbReference>
<dbReference type="EMBL" id="CP091092">
    <property type="protein sequence ID" value="WFN36988.1"/>
    <property type="molecule type" value="Genomic_DNA"/>
</dbReference>
<protein>
    <submittedName>
        <fullName evidence="4">Bifunctional metallophosphatase/5'-nucleotidase</fullName>
    </submittedName>
</protein>
<dbReference type="Pfam" id="PF02872">
    <property type="entry name" value="5_nucleotid_C"/>
    <property type="match status" value="1"/>
</dbReference>
<dbReference type="PANTHER" id="PTHR11575">
    <property type="entry name" value="5'-NUCLEOTIDASE-RELATED"/>
    <property type="match status" value="1"/>
</dbReference>
<dbReference type="AlphaFoldDB" id="A0AAF0JTZ0"/>
<evidence type="ECO:0000259" key="2">
    <source>
        <dbReference type="Pfam" id="PF00149"/>
    </source>
</evidence>
<dbReference type="Proteomes" id="UP001218895">
    <property type="component" value="Chromosome"/>
</dbReference>
<keyword evidence="1" id="KW-0732">Signal</keyword>
<dbReference type="InterPro" id="IPR008334">
    <property type="entry name" value="5'-Nucleotdase_C"/>
</dbReference>
<dbReference type="GO" id="GO:0009166">
    <property type="term" value="P:nucleotide catabolic process"/>
    <property type="evidence" value="ECO:0007669"/>
    <property type="project" value="InterPro"/>
</dbReference>
<dbReference type="RefSeq" id="WP_278099825.1">
    <property type="nucleotide sequence ID" value="NZ_CP091092.1"/>
</dbReference>
<evidence type="ECO:0000313" key="5">
    <source>
        <dbReference type="Proteomes" id="UP001218895"/>
    </source>
</evidence>
<feature type="domain" description="Calcineurin-like phosphoesterase" evidence="2">
    <location>
        <begin position="60"/>
        <end position="263"/>
    </location>
</feature>
<dbReference type="InterPro" id="IPR004843">
    <property type="entry name" value="Calcineurin-like_PHP"/>
</dbReference>
<dbReference type="PRINTS" id="PR01607">
    <property type="entry name" value="APYRASEFAMLY"/>
</dbReference>
<accession>A0AAF0JTZ0</accession>
<dbReference type="Gene3D" id="3.60.21.10">
    <property type="match status" value="1"/>
</dbReference>
<reference evidence="4" key="1">
    <citation type="submission" date="2022-01" db="EMBL/GenBank/DDBJ databases">
        <title>Complete genome of Methanomicrobium antiquum DSM 21220.</title>
        <authorList>
            <person name="Chen S.-C."/>
            <person name="You Y.-T."/>
            <person name="Zhou Y.-Z."/>
            <person name="Lai M.-C."/>
        </authorList>
    </citation>
    <scope>NUCLEOTIDE SEQUENCE</scope>
    <source>
        <strain evidence="4">DSM 21220</strain>
    </source>
</reference>
<dbReference type="InterPro" id="IPR036907">
    <property type="entry name" value="5'-Nucleotdase_C_sf"/>
</dbReference>
<dbReference type="InterPro" id="IPR029052">
    <property type="entry name" value="Metallo-depent_PP-like"/>
</dbReference>
<evidence type="ECO:0000313" key="4">
    <source>
        <dbReference type="EMBL" id="WFN36988.1"/>
    </source>
</evidence>
<evidence type="ECO:0000259" key="3">
    <source>
        <dbReference type="Pfam" id="PF02872"/>
    </source>
</evidence>
<dbReference type="Gene3D" id="3.90.780.10">
    <property type="entry name" value="5'-Nucleotidase, C-terminal domain"/>
    <property type="match status" value="1"/>
</dbReference>
<organism evidence="4 5">
    <name type="scientific">Methanomicrobium antiquum</name>
    <dbReference type="NCBI Taxonomy" id="487686"/>
    <lineage>
        <taxon>Archaea</taxon>
        <taxon>Methanobacteriati</taxon>
        <taxon>Methanobacteriota</taxon>
        <taxon>Stenosarchaea group</taxon>
        <taxon>Methanomicrobia</taxon>
        <taxon>Methanomicrobiales</taxon>
        <taxon>Methanomicrobiaceae</taxon>
        <taxon>Methanomicrobium</taxon>
    </lineage>
</organism>
<dbReference type="SUPFAM" id="SSF56300">
    <property type="entry name" value="Metallo-dependent phosphatases"/>
    <property type="match status" value="1"/>
</dbReference>